<protein>
    <submittedName>
        <fullName evidence="1">Uncharacterized protein</fullName>
    </submittedName>
</protein>
<sequence length="162" mass="18407">MKKKSEIEALREAIAQLEIRQKQELLDLKTQFTLTQDSFKSMNLIKSTFKDISTSPDLRNMILNNTIALTTGYLSKRILVGSSHNIFKKAIGTFVEFTVAKLTLNQAGKMVNVGKKVLNYFINARRKSLRLNTNIQENDDTFEVSTPLGKIQSKEVVVLRIE</sequence>
<reference evidence="1 2" key="1">
    <citation type="submission" date="2023-12" db="EMBL/GenBank/DDBJ databases">
        <title>Novel species of the genus Arcicella isolated from rivers.</title>
        <authorList>
            <person name="Lu H."/>
        </authorList>
    </citation>
    <scope>NUCLEOTIDE SEQUENCE [LARGE SCALE GENOMIC DNA]</scope>
    <source>
        <strain evidence="1 2">KCTC 23307</strain>
    </source>
</reference>
<dbReference type="RefSeq" id="WP_323296276.1">
    <property type="nucleotide sequence ID" value="NZ_JAYFUM010000008.1"/>
</dbReference>
<organism evidence="1 2">
    <name type="scientific">Arcicella rigui</name>
    <dbReference type="NCBI Taxonomy" id="797020"/>
    <lineage>
        <taxon>Bacteria</taxon>
        <taxon>Pseudomonadati</taxon>
        <taxon>Bacteroidota</taxon>
        <taxon>Cytophagia</taxon>
        <taxon>Cytophagales</taxon>
        <taxon>Flectobacillaceae</taxon>
        <taxon>Arcicella</taxon>
    </lineage>
</organism>
<comment type="caution">
    <text evidence="1">The sequence shown here is derived from an EMBL/GenBank/DDBJ whole genome shotgun (WGS) entry which is preliminary data.</text>
</comment>
<dbReference type="Proteomes" id="UP001302949">
    <property type="component" value="Unassembled WGS sequence"/>
</dbReference>
<evidence type="ECO:0000313" key="1">
    <source>
        <dbReference type="EMBL" id="MEA5139115.1"/>
    </source>
</evidence>
<evidence type="ECO:0000313" key="2">
    <source>
        <dbReference type="Proteomes" id="UP001302949"/>
    </source>
</evidence>
<keyword evidence="2" id="KW-1185">Reference proteome</keyword>
<name>A0ABU5Q8F6_9BACT</name>
<dbReference type="EMBL" id="JAYFUM010000008">
    <property type="protein sequence ID" value="MEA5139115.1"/>
    <property type="molecule type" value="Genomic_DNA"/>
</dbReference>
<accession>A0ABU5Q8F6</accession>
<gene>
    <name evidence="1" type="ORF">VB248_08220</name>
</gene>
<proteinExistence type="predicted"/>